<keyword evidence="3" id="KW-1185">Reference proteome</keyword>
<feature type="transmembrane region" description="Helical" evidence="1">
    <location>
        <begin position="43"/>
        <end position="65"/>
    </location>
</feature>
<feature type="transmembrane region" description="Helical" evidence="1">
    <location>
        <begin position="71"/>
        <end position="95"/>
    </location>
</feature>
<organism evidence="2 3">
    <name type="scientific">Flavilitoribacter nigricans (strain ATCC 23147 / DSM 23189 / NBRC 102662 / NCIMB 1420 / SS-2)</name>
    <name type="common">Lewinella nigricans</name>
    <dbReference type="NCBI Taxonomy" id="1122177"/>
    <lineage>
        <taxon>Bacteria</taxon>
        <taxon>Pseudomonadati</taxon>
        <taxon>Bacteroidota</taxon>
        <taxon>Saprospiria</taxon>
        <taxon>Saprospirales</taxon>
        <taxon>Lewinellaceae</taxon>
        <taxon>Flavilitoribacter</taxon>
    </lineage>
</organism>
<evidence type="ECO:0000256" key="1">
    <source>
        <dbReference type="SAM" id="Phobius"/>
    </source>
</evidence>
<keyword evidence="1" id="KW-0472">Membrane</keyword>
<dbReference type="EMBL" id="PDUD01000071">
    <property type="protein sequence ID" value="PHN00865.1"/>
    <property type="molecule type" value="Genomic_DNA"/>
</dbReference>
<dbReference type="Proteomes" id="UP000223913">
    <property type="component" value="Unassembled WGS sequence"/>
</dbReference>
<protein>
    <submittedName>
        <fullName evidence="2">Uncharacterized protein</fullName>
    </submittedName>
</protein>
<dbReference type="AlphaFoldDB" id="A0A2D0MXA3"/>
<evidence type="ECO:0000313" key="3">
    <source>
        <dbReference type="Proteomes" id="UP000223913"/>
    </source>
</evidence>
<comment type="caution">
    <text evidence="2">The sequence shown here is derived from an EMBL/GenBank/DDBJ whole genome shotgun (WGS) entry which is preliminary data.</text>
</comment>
<accession>A0A2D0MXA3</accession>
<keyword evidence="1" id="KW-1133">Transmembrane helix</keyword>
<dbReference type="OrthoDB" id="1160385at2"/>
<name>A0A2D0MXA3_FLAN2</name>
<sequence length="200" mass="22925">MELEQMKAVWSEMSARLDRQQEVTDRMILKMAHERSSSRLGRIILMEGIGMVFTIAVLGLLLVRFHELDNWLTITGGVVTALILLLSIVMGGRIIRHARRIDLAKNSYQQTLEDFGALKSLLGLYKKLSIRINLIMPFFLLPVVFQLFLGKDLLQDFAAYGWALLTCGLVTPPLLYLIIRYYRRNMRQVSKAIGEIKDNK</sequence>
<evidence type="ECO:0000313" key="2">
    <source>
        <dbReference type="EMBL" id="PHN00865.1"/>
    </source>
</evidence>
<reference evidence="2 3" key="1">
    <citation type="submission" date="2017-10" db="EMBL/GenBank/DDBJ databases">
        <title>The draft genome sequence of Lewinella nigricans NBRC 102662.</title>
        <authorList>
            <person name="Wang K."/>
        </authorList>
    </citation>
    <scope>NUCLEOTIDE SEQUENCE [LARGE SCALE GENOMIC DNA]</scope>
    <source>
        <strain evidence="2 3">NBRC 102662</strain>
    </source>
</reference>
<gene>
    <name evidence="2" type="ORF">CRP01_39955</name>
</gene>
<keyword evidence="1" id="KW-0812">Transmembrane</keyword>
<dbReference type="RefSeq" id="WP_099155714.1">
    <property type="nucleotide sequence ID" value="NZ_PDUD01000071.1"/>
</dbReference>
<proteinExistence type="predicted"/>
<feature type="transmembrane region" description="Helical" evidence="1">
    <location>
        <begin position="160"/>
        <end position="179"/>
    </location>
</feature>
<feature type="transmembrane region" description="Helical" evidence="1">
    <location>
        <begin position="128"/>
        <end position="148"/>
    </location>
</feature>